<dbReference type="EMBL" id="GEZM01028644">
    <property type="protein sequence ID" value="JAV86248.1"/>
    <property type="molecule type" value="Transcribed_RNA"/>
</dbReference>
<name>A0A1Y1MMD6_PHOPY</name>
<evidence type="ECO:0000313" key="1">
    <source>
        <dbReference type="EMBL" id="JAV86248.1"/>
    </source>
</evidence>
<reference evidence="1" key="1">
    <citation type="journal article" date="2016" name="Sci. Rep.">
        <title>Molecular characterization of firefly nuptial gifts: a multi-omics approach sheds light on postcopulatory sexual selection.</title>
        <authorList>
            <person name="Al-Wathiqui N."/>
            <person name="Fallon T.R."/>
            <person name="South A."/>
            <person name="Weng J.K."/>
            <person name="Lewis S.M."/>
        </authorList>
    </citation>
    <scope>NUCLEOTIDE SEQUENCE</scope>
</reference>
<protein>
    <submittedName>
        <fullName evidence="1">Uncharacterized protein</fullName>
    </submittedName>
</protein>
<organism evidence="1">
    <name type="scientific">Photinus pyralis</name>
    <name type="common">Common eastern firefly</name>
    <name type="synonym">Lampyris pyralis</name>
    <dbReference type="NCBI Taxonomy" id="7054"/>
    <lineage>
        <taxon>Eukaryota</taxon>
        <taxon>Metazoa</taxon>
        <taxon>Ecdysozoa</taxon>
        <taxon>Arthropoda</taxon>
        <taxon>Hexapoda</taxon>
        <taxon>Insecta</taxon>
        <taxon>Pterygota</taxon>
        <taxon>Neoptera</taxon>
        <taxon>Endopterygota</taxon>
        <taxon>Coleoptera</taxon>
        <taxon>Polyphaga</taxon>
        <taxon>Elateriformia</taxon>
        <taxon>Elateroidea</taxon>
        <taxon>Lampyridae</taxon>
        <taxon>Lampyrinae</taxon>
        <taxon>Photinus</taxon>
    </lineage>
</organism>
<accession>A0A1Y1MMD6</accession>
<proteinExistence type="predicted"/>
<dbReference type="AlphaFoldDB" id="A0A1Y1MMD6"/>
<sequence>MDRFCGICGARRQMEFDSILETCTKCNKAPFISSYEMKSTAVLRCSVCIAYICETNRYCEICGHTVENSKRIRSDRAIKIRKQIAANRQQANRKIEETANAVHFK</sequence>